<dbReference type="EMBL" id="VYGV01000006">
    <property type="protein sequence ID" value="NWF45257.1"/>
    <property type="molecule type" value="Genomic_DNA"/>
</dbReference>
<dbReference type="Proteomes" id="UP000545507">
    <property type="component" value="Unassembled WGS sequence"/>
</dbReference>
<evidence type="ECO:0000313" key="3">
    <source>
        <dbReference type="Proteomes" id="UP000545507"/>
    </source>
</evidence>
<feature type="signal peptide" evidence="1">
    <location>
        <begin position="1"/>
        <end position="25"/>
    </location>
</feature>
<evidence type="ECO:0000256" key="1">
    <source>
        <dbReference type="SAM" id="SignalP"/>
    </source>
</evidence>
<comment type="caution">
    <text evidence="2">The sequence shown here is derived from an EMBL/GenBank/DDBJ whole genome shotgun (WGS) entry which is preliminary data.</text>
</comment>
<organism evidence="2 3">
    <name type="scientific">Hydrogenophaga aromaticivorans</name>
    <dbReference type="NCBI Taxonomy" id="2610898"/>
    <lineage>
        <taxon>Bacteria</taxon>
        <taxon>Pseudomonadati</taxon>
        <taxon>Pseudomonadota</taxon>
        <taxon>Betaproteobacteria</taxon>
        <taxon>Burkholderiales</taxon>
        <taxon>Comamonadaceae</taxon>
        <taxon>Hydrogenophaga</taxon>
    </lineage>
</organism>
<gene>
    <name evidence="2" type="ORF">F3K02_08325</name>
</gene>
<keyword evidence="1" id="KW-0732">Signal</keyword>
<dbReference type="RefSeq" id="WP_177135032.1">
    <property type="nucleotide sequence ID" value="NZ_VYGV01000006.1"/>
</dbReference>
<name>A0A7Y8GWA7_9BURK</name>
<protein>
    <submittedName>
        <fullName evidence="2">Uncharacterized protein</fullName>
    </submittedName>
</protein>
<proteinExistence type="predicted"/>
<reference evidence="2 3" key="1">
    <citation type="submission" date="2019-09" db="EMBL/GenBank/DDBJ databases">
        <title>Hydrogenophaga aromatica sp. nov., isolated from a para-xylene-degrading enrichment culture.</title>
        <authorList>
            <person name="Tancsics A."/>
            <person name="Banerjee S."/>
        </authorList>
    </citation>
    <scope>NUCLEOTIDE SEQUENCE [LARGE SCALE GENOMIC DNA]</scope>
    <source>
        <strain evidence="2 3">D2P1</strain>
    </source>
</reference>
<evidence type="ECO:0000313" key="2">
    <source>
        <dbReference type="EMBL" id="NWF45257.1"/>
    </source>
</evidence>
<feature type="chain" id="PRO_5031336964" evidence="1">
    <location>
        <begin position="26"/>
        <end position="101"/>
    </location>
</feature>
<dbReference type="AlphaFoldDB" id="A0A7Y8GWA7"/>
<sequence length="101" mass="11473">MPRSNMKLVFSLGSLLLCLSPMVGAEEKPAHQDQVQAAVMVLPLEAPVGEPRGPLRLRDALRYSDSDSDAEEVKPYRLSAEERQRLREQLRNQSFDQQPRK</sequence>
<accession>A0A7Y8GWA7</accession>
<keyword evidence="3" id="KW-1185">Reference proteome</keyword>